<dbReference type="OMA" id="MGNAYYS"/>
<dbReference type="STRING" id="857967.G0QRR1"/>
<evidence type="ECO:0000256" key="1">
    <source>
        <dbReference type="ARBA" id="ARBA00022737"/>
    </source>
</evidence>
<dbReference type="EMBL" id="GL983798">
    <property type="protein sequence ID" value="EGR32094.1"/>
    <property type="molecule type" value="Genomic_DNA"/>
</dbReference>
<dbReference type="InParanoid" id="G0QRR1"/>
<organism evidence="3 4">
    <name type="scientific">Ichthyophthirius multifiliis</name>
    <name type="common">White spot disease agent</name>
    <name type="synonym">Ich</name>
    <dbReference type="NCBI Taxonomy" id="5932"/>
    <lineage>
        <taxon>Eukaryota</taxon>
        <taxon>Sar</taxon>
        <taxon>Alveolata</taxon>
        <taxon>Ciliophora</taxon>
        <taxon>Intramacronucleata</taxon>
        <taxon>Oligohymenophorea</taxon>
        <taxon>Hymenostomatida</taxon>
        <taxon>Ophryoglenina</taxon>
        <taxon>Ichthyophthirius</taxon>
    </lineage>
</organism>
<accession>G0QRR1</accession>
<dbReference type="GeneID" id="14908247"/>
<proteinExistence type="predicted"/>
<dbReference type="SMART" id="SM00028">
    <property type="entry name" value="TPR"/>
    <property type="match status" value="3"/>
</dbReference>
<dbReference type="SUPFAM" id="SSF48452">
    <property type="entry name" value="TPR-like"/>
    <property type="match status" value="1"/>
</dbReference>
<keyword evidence="2" id="KW-0802">TPR repeat</keyword>
<dbReference type="OrthoDB" id="311289at2759"/>
<sequence length="159" mass="18510">MKLYDTSLKYFEEVLAYKDLQEQEDKNQAEIAICTSQMAGCLRELKRYDDAIKILEKSLQTLIQKYGENNLITANCQNNLGLTYKKSGKFSKAEVLYLKSLKTRELMLSKDHPDIIASKHNLAELYMETDDKEKAEEFLVETMEAIKRVEQSQQQQRSK</sequence>
<dbReference type="Pfam" id="PF13424">
    <property type="entry name" value="TPR_12"/>
    <property type="match status" value="1"/>
</dbReference>
<evidence type="ECO:0000313" key="3">
    <source>
        <dbReference type="EMBL" id="EGR32094.1"/>
    </source>
</evidence>
<keyword evidence="1" id="KW-0677">Repeat</keyword>
<name>G0QRR1_ICHMU</name>
<evidence type="ECO:0000256" key="2">
    <source>
        <dbReference type="ARBA" id="ARBA00022803"/>
    </source>
</evidence>
<dbReference type="Proteomes" id="UP000008983">
    <property type="component" value="Unassembled WGS sequence"/>
</dbReference>
<dbReference type="RefSeq" id="XP_004035580.1">
    <property type="nucleotide sequence ID" value="XM_004035532.1"/>
</dbReference>
<dbReference type="AlphaFoldDB" id="G0QRR1"/>
<dbReference type="eggNOG" id="KOG1840">
    <property type="taxonomic scope" value="Eukaryota"/>
</dbReference>
<keyword evidence="4" id="KW-1185">Reference proteome</keyword>
<dbReference type="PANTHER" id="PTHR45641">
    <property type="entry name" value="TETRATRICOPEPTIDE REPEAT PROTEIN (AFU_ORTHOLOGUE AFUA_6G03870)"/>
    <property type="match status" value="1"/>
</dbReference>
<dbReference type="PANTHER" id="PTHR45641:SF19">
    <property type="entry name" value="NEPHROCYSTIN-3"/>
    <property type="match status" value="1"/>
</dbReference>
<dbReference type="InterPro" id="IPR019734">
    <property type="entry name" value="TPR_rpt"/>
</dbReference>
<gene>
    <name evidence="3" type="ORF">IMG5_097080</name>
</gene>
<evidence type="ECO:0008006" key="5">
    <source>
        <dbReference type="Google" id="ProtNLM"/>
    </source>
</evidence>
<dbReference type="Gene3D" id="1.25.40.10">
    <property type="entry name" value="Tetratricopeptide repeat domain"/>
    <property type="match status" value="1"/>
</dbReference>
<evidence type="ECO:0000313" key="4">
    <source>
        <dbReference type="Proteomes" id="UP000008983"/>
    </source>
</evidence>
<protein>
    <recommendedName>
        <fullName evidence="5">Tetratricopeptide repeat protein</fullName>
    </recommendedName>
</protein>
<dbReference type="Pfam" id="PF13374">
    <property type="entry name" value="TPR_10"/>
    <property type="match status" value="1"/>
</dbReference>
<reference evidence="3 4" key="1">
    <citation type="submission" date="2011-07" db="EMBL/GenBank/DDBJ databases">
        <authorList>
            <person name="Coyne R."/>
            <person name="Brami D."/>
            <person name="Johnson J."/>
            <person name="Hostetler J."/>
            <person name="Hannick L."/>
            <person name="Clark T."/>
            <person name="Cassidy-Hanley D."/>
            <person name="Inman J."/>
        </authorList>
    </citation>
    <scope>NUCLEOTIDE SEQUENCE [LARGE SCALE GENOMIC DNA]</scope>
    <source>
        <strain evidence="3 4">G5</strain>
    </source>
</reference>
<dbReference type="InterPro" id="IPR011990">
    <property type="entry name" value="TPR-like_helical_dom_sf"/>
</dbReference>